<sequence length="54" mass="6247">LILGTFEMLQTCGLRDVTDLWTYVLGCRSWCWSYRSYCTIVLPEFGLVSPIVQL</sequence>
<name>A0ABS8V7X2_DATST</name>
<gene>
    <name evidence="1" type="ORF">HAX54_029280</name>
</gene>
<protein>
    <submittedName>
        <fullName evidence="1">Uncharacterized protein</fullName>
    </submittedName>
</protein>
<evidence type="ECO:0000313" key="1">
    <source>
        <dbReference type="EMBL" id="MCD9642451.1"/>
    </source>
</evidence>
<comment type="caution">
    <text evidence="1">The sequence shown here is derived from an EMBL/GenBank/DDBJ whole genome shotgun (WGS) entry which is preliminary data.</text>
</comment>
<dbReference type="Proteomes" id="UP000823775">
    <property type="component" value="Unassembled WGS sequence"/>
</dbReference>
<keyword evidence="2" id="KW-1185">Reference proteome</keyword>
<proteinExistence type="predicted"/>
<organism evidence="1 2">
    <name type="scientific">Datura stramonium</name>
    <name type="common">Jimsonweed</name>
    <name type="synonym">Common thornapple</name>
    <dbReference type="NCBI Taxonomy" id="4076"/>
    <lineage>
        <taxon>Eukaryota</taxon>
        <taxon>Viridiplantae</taxon>
        <taxon>Streptophyta</taxon>
        <taxon>Embryophyta</taxon>
        <taxon>Tracheophyta</taxon>
        <taxon>Spermatophyta</taxon>
        <taxon>Magnoliopsida</taxon>
        <taxon>eudicotyledons</taxon>
        <taxon>Gunneridae</taxon>
        <taxon>Pentapetalae</taxon>
        <taxon>asterids</taxon>
        <taxon>lamiids</taxon>
        <taxon>Solanales</taxon>
        <taxon>Solanaceae</taxon>
        <taxon>Solanoideae</taxon>
        <taxon>Datureae</taxon>
        <taxon>Datura</taxon>
    </lineage>
</organism>
<reference evidence="1 2" key="1">
    <citation type="journal article" date="2021" name="BMC Genomics">
        <title>Datura genome reveals duplications of psychoactive alkaloid biosynthetic genes and high mutation rate following tissue culture.</title>
        <authorList>
            <person name="Rajewski A."/>
            <person name="Carter-House D."/>
            <person name="Stajich J."/>
            <person name="Litt A."/>
        </authorList>
    </citation>
    <scope>NUCLEOTIDE SEQUENCE [LARGE SCALE GENOMIC DNA]</scope>
    <source>
        <strain evidence="1">AR-01</strain>
    </source>
</reference>
<dbReference type="EMBL" id="JACEIK010003624">
    <property type="protein sequence ID" value="MCD9642451.1"/>
    <property type="molecule type" value="Genomic_DNA"/>
</dbReference>
<accession>A0ABS8V7X2</accession>
<evidence type="ECO:0000313" key="2">
    <source>
        <dbReference type="Proteomes" id="UP000823775"/>
    </source>
</evidence>
<feature type="non-terminal residue" evidence="1">
    <location>
        <position position="1"/>
    </location>
</feature>